<keyword evidence="1 6" id="KW-0597">Phosphoprotein</keyword>
<dbReference type="InterPro" id="IPR001867">
    <property type="entry name" value="OmpR/PhoB-type_DNA-bd"/>
</dbReference>
<dbReference type="InterPro" id="IPR036388">
    <property type="entry name" value="WH-like_DNA-bd_sf"/>
</dbReference>
<keyword evidence="2" id="KW-0902">Two-component regulatory system</keyword>
<dbReference type="PROSITE" id="PS51755">
    <property type="entry name" value="OMPR_PHOB"/>
    <property type="match status" value="1"/>
</dbReference>
<gene>
    <name evidence="10" type="ORF">EK0264_12545</name>
</gene>
<dbReference type="SMART" id="SM00448">
    <property type="entry name" value="REC"/>
    <property type="match status" value="1"/>
</dbReference>
<keyword evidence="3" id="KW-0805">Transcription regulation</keyword>
<dbReference type="Pfam" id="PF00486">
    <property type="entry name" value="Trans_reg_C"/>
    <property type="match status" value="1"/>
</dbReference>
<evidence type="ECO:0000313" key="10">
    <source>
        <dbReference type="EMBL" id="QHC01036.1"/>
    </source>
</evidence>
<dbReference type="Pfam" id="PF00072">
    <property type="entry name" value="Response_reg"/>
    <property type="match status" value="1"/>
</dbReference>
<dbReference type="PROSITE" id="PS50110">
    <property type="entry name" value="RESPONSE_REGULATORY"/>
    <property type="match status" value="1"/>
</dbReference>
<dbReference type="SUPFAM" id="SSF52172">
    <property type="entry name" value="CheY-like"/>
    <property type="match status" value="1"/>
</dbReference>
<dbReference type="PANTHER" id="PTHR48111">
    <property type="entry name" value="REGULATOR OF RPOS"/>
    <property type="match status" value="1"/>
</dbReference>
<evidence type="ECO:0000259" key="8">
    <source>
        <dbReference type="PROSITE" id="PS50110"/>
    </source>
</evidence>
<evidence type="ECO:0000256" key="6">
    <source>
        <dbReference type="PROSITE-ProRule" id="PRU00169"/>
    </source>
</evidence>
<protein>
    <submittedName>
        <fullName evidence="10">Response regulator</fullName>
    </submittedName>
</protein>
<evidence type="ECO:0000256" key="3">
    <source>
        <dbReference type="ARBA" id="ARBA00023015"/>
    </source>
</evidence>
<feature type="domain" description="OmpR/PhoB-type" evidence="9">
    <location>
        <begin position="127"/>
        <end position="221"/>
    </location>
</feature>
<dbReference type="InterPro" id="IPR001789">
    <property type="entry name" value="Sig_transdc_resp-reg_receiver"/>
</dbReference>
<evidence type="ECO:0000256" key="2">
    <source>
        <dbReference type="ARBA" id="ARBA00023012"/>
    </source>
</evidence>
<name>A0A7L4YPF8_9ACTN</name>
<evidence type="ECO:0000313" key="11">
    <source>
        <dbReference type="Proteomes" id="UP000463857"/>
    </source>
</evidence>
<dbReference type="CDD" id="cd00383">
    <property type="entry name" value="trans_reg_C"/>
    <property type="match status" value="1"/>
</dbReference>
<dbReference type="SMART" id="SM00862">
    <property type="entry name" value="Trans_reg_C"/>
    <property type="match status" value="1"/>
</dbReference>
<dbReference type="Gene3D" id="1.10.10.10">
    <property type="entry name" value="Winged helix-like DNA-binding domain superfamily/Winged helix DNA-binding domain"/>
    <property type="match status" value="1"/>
</dbReference>
<reference evidence="10 11" key="1">
    <citation type="journal article" date="2018" name="Int. J. Syst. Evol. Microbiol.">
        <title>Epidermidibacterium keratini gen. nov., sp. nov., a member of the family Sporichthyaceae, isolated from keratin epidermis.</title>
        <authorList>
            <person name="Lee D.G."/>
            <person name="Trujillo M.E."/>
            <person name="Kang S."/>
            <person name="Nam J.J."/>
            <person name="Kim Y.J."/>
        </authorList>
    </citation>
    <scope>NUCLEOTIDE SEQUENCE [LARGE SCALE GENOMIC DNA]</scope>
    <source>
        <strain evidence="10 11">EPI-7</strain>
    </source>
</reference>
<dbReference type="OrthoDB" id="5242569at2"/>
<feature type="modified residue" description="4-aspartylphosphate" evidence="6">
    <location>
        <position position="52"/>
    </location>
</feature>
<dbReference type="InParanoid" id="A0A7L4YPF8"/>
<keyword evidence="5" id="KW-0804">Transcription</keyword>
<dbReference type="Gene3D" id="6.10.250.690">
    <property type="match status" value="1"/>
</dbReference>
<accession>A0A7L4YPF8</accession>
<dbReference type="GO" id="GO:0000156">
    <property type="term" value="F:phosphorelay response regulator activity"/>
    <property type="evidence" value="ECO:0007669"/>
    <property type="project" value="TreeGrafter"/>
</dbReference>
<evidence type="ECO:0000259" key="9">
    <source>
        <dbReference type="PROSITE" id="PS51755"/>
    </source>
</evidence>
<dbReference type="FunFam" id="1.10.10.10:FF:000005">
    <property type="entry name" value="Two-component system response regulator"/>
    <property type="match status" value="1"/>
</dbReference>
<dbReference type="Proteomes" id="UP000463857">
    <property type="component" value="Chromosome"/>
</dbReference>
<keyword evidence="11" id="KW-1185">Reference proteome</keyword>
<dbReference type="InterPro" id="IPR016032">
    <property type="entry name" value="Sig_transdc_resp-reg_C-effctor"/>
</dbReference>
<proteinExistence type="predicted"/>
<feature type="DNA-binding region" description="OmpR/PhoB-type" evidence="7">
    <location>
        <begin position="127"/>
        <end position="221"/>
    </location>
</feature>
<dbReference type="InterPro" id="IPR011006">
    <property type="entry name" value="CheY-like_superfamily"/>
</dbReference>
<dbReference type="PANTHER" id="PTHR48111:SF38">
    <property type="entry name" value="TWO-COMPONENT RESPONSE REGULATOR"/>
    <property type="match status" value="1"/>
</dbReference>
<evidence type="ECO:0000256" key="5">
    <source>
        <dbReference type="ARBA" id="ARBA00023163"/>
    </source>
</evidence>
<dbReference type="GO" id="GO:0006355">
    <property type="term" value="P:regulation of DNA-templated transcription"/>
    <property type="evidence" value="ECO:0007669"/>
    <property type="project" value="InterPro"/>
</dbReference>
<dbReference type="SUPFAM" id="SSF46894">
    <property type="entry name" value="C-terminal effector domain of the bipartite response regulators"/>
    <property type="match status" value="1"/>
</dbReference>
<dbReference type="GO" id="GO:0005829">
    <property type="term" value="C:cytosol"/>
    <property type="evidence" value="ECO:0007669"/>
    <property type="project" value="TreeGrafter"/>
</dbReference>
<feature type="domain" description="Response regulatory" evidence="8">
    <location>
        <begin position="3"/>
        <end position="117"/>
    </location>
</feature>
<dbReference type="EMBL" id="CP047156">
    <property type="protein sequence ID" value="QHC01036.1"/>
    <property type="molecule type" value="Genomic_DNA"/>
</dbReference>
<dbReference type="GO" id="GO:0032993">
    <property type="term" value="C:protein-DNA complex"/>
    <property type="evidence" value="ECO:0007669"/>
    <property type="project" value="TreeGrafter"/>
</dbReference>
<dbReference type="InterPro" id="IPR039420">
    <property type="entry name" value="WalR-like"/>
</dbReference>
<evidence type="ECO:0000256" key="1">
    <source>
        <dbReference type="ARBA" id="ARBA00022553"/>
    </source>
</evidence>
<dbReference type="RefSeq" id="WP_159546111.1">
    <property type="nucleotide sequence ID" value="NZ_CP047156.1"/>
</dbReference>
<evidence type="ECO:0000256" key="4">
    <source>
        <dbReference type="ARBA" id="ARBA00023125"/>
    </source>
</evidence>
<organism evidence="10 11">
    <name type="scientific">Epidermidibacterium keratini</name>
    <dbReference type="NCBI Taxonomy" id="1891644"/>
    <lineage>
        <taxon>Bacteria</taxon>
        <taxon>Bacillati</taxon>
        <taxon>Actinomycetota</taxon>
        <taxon>Actinomycetes</taxon>
        <taxon>Sporichthyales</taxon>
        <taxon>Sporichthyaceae</taxon>
        <taxon>Epidermidibacterium</taxon>
    </lineage>
</organism>
<keyword evidence="4 7" id="KW-0238">DNA-binding</keyword>
<dbReference type="KEGG" id="eke:EK0264_12545"/>
<dbReference type="GO" id="GO:0000976">
    <property type="term" value="F:transcription cis-regulatory region binding"/>
    <property type="evidence" value="ECO:0007669"/>
    <property type="project" value="TreeGrafter"/>
</dbReference>
<dbReference type="AlphaFoldDB" id="A0A7L4YPF8"/>
<sequence>MSHILIAEDAERISSFIEKGLRSAGYLTTVADNGETALLLARTGAFDLVVLDIGLPRLSGFEVLQRLRDEGHEVPVIVLTARDTVGDTVAGLEGGANDYMTKPFEFAELLARIKLRIRDVETTGSESEGLEAAGLHLDVRSRRVSGDGVLADLTSREYAVLELLMRNPGQLLSRDQILDRVWGFDHDPSSNVVEVFIRALRRKIGEHRIETVRGLGYRLRDQRETS</sequence>
<dbReference type="Gene3D" id="3.40.50.2300">
    <property type="match status" value="1"/>
</dbReference>
<evidence type="ECO:0000256" key="7">
    <source>
        <dbReference type="PROSITE-ProRule" id="PRU01091"/>
    </source>
</evidence>